<proteinExistence type="predicted"/>
<reference evidence="1" key="1">
    <citation type="submission" date="2014-05" db="EMBL/GenBank/DDBJ databases">
        <authorList>
            <person name="Chronopoulou M."/>
        </authorList>
    </citation>
    <scope>NUCLEOTIDE SEQUENCE</scope>
    <source>
        <tissue evidence="1">Whole organism</tissue>
    </source>
</reference>
<dbReference type="AlphaFoldDB" id="A0A0K2TVZ5"/>
<evidence type="ECO:0000313" key="1">
    <source>
        <dbReference type="EMBL" id="CDW30174.1"/>
    </source>
</evidence>
<dbReference type="EMBL" id="HACA01012813">
    <property type="protein sequence ID" value="CDW30174.1"/>
    <property type="molecule type" value="Transcribed_RNA"/>
</dbReference>
<accession>A0A0K2TVZ5</accession>
<name>A0A0K2TVZ5_LEPSM</name>
<sequence>MVLGVVISDGNNELPFIFKTGQKIGQEAYYTQVYHLVMAENHLPGG</sequence>
<organism evidence="1">
    <name type="scientific">Lepeophtheirus salmonis</name>
    <name type="common">Salmon louse</name>
    <name type="synonym">Caligus salmonis</name>
    <dbReference type="NCBI Taxonomy" id="72036"/>
    <lineage>
        <taxon>Eukaryota</taxon>
        <taxon>Metazoa</taxon>
        <taxon>Ecdysozoa</taxon>
        <taxon>Arthropoda</taxon>
        <taxon>Crustacea</taxon>
        <taxon>Multicrustacea</taxon>
        <taxon>Hexanauplia</taxon>
        <taxon>Copepoda</taxon>
        <taxon>Siphonostomatoida</taxon>
        <taxon>Caligidae</taxon>
        <taxon>Lepeophtheirus</taxon>
    </lineage>
</organism>
<protein>
    <submittedName>
        <fullName evidence="1">Putative LOC100203442 [Hydra vulgaris]</fullName>
    </submittedName>
</protein>